<dbReference type="AlphaFoldDB" id="A0A6C0D9F4"/>
<accession>A0A6C0D9F4</accession>
<proteinExistence type="predicted"/>
<evidence type="ECO:0000313" key="2">
    <source>
        <dbReference type="EMBL" id="QHT13137.1"/>
    </source>
</evidence>
<keyword evidence="1" id="KW-0175">Coiled coil</keyword>
<protein>
    <submittedName>
        <fullName evidence="2">Uncharacterized protein</fullName>
    </submittedName>
</protein>
<reference evidence="2" key="1">
    <citation type="journal article" date="2020" name="Nature">
        <title>Giant virus diversity and host interactions through global metagenomics.</title>
        <authorList>
            <person name="Schulz F."/>
            <person name="Roux S."/>
            <person name="Paez-Espino D."/>
            <person name="Jungbluth S."/>
            <person name="Walsh D.A."/>
            <person name="Denef V.J."/>
            <person name="McMahon K.D."/>
            <person name="Konstantinidis K.T."/>
            <person name="Eloe-Fadrosh E.A."/>
            <person name="Kyrpides N.C."/>
            <person name="Woyke T."/>
        </authorList>
    </citation>
    <scope>NUCLEOTIDE SEQUENCE</scope>
    <source>
        <strain evidence="2">GVMAG-M-3300023174-131</strain>
    </source>
</reference>
<name>A0A6C0D9F4_9ZZZZ</name>
<dbReference type="EMBL" id="MN739563">
    <property type="protein sequence ID" value="QHT13137.1"/>
    <property type="molecule type" value="Genomic_DNA"/>
</dbReference>
<evidence type="ECO:0000256" key="1">
    <source>
        <dbReference type="SAM" id="Coils"/>
    </source>
</evidence>
<sequence length="125" mass="15370">MENLDEFYYKKYLKYKKKYINMIGGIGKKTREYNKQADIDNKHFDARMKEKQEEYKRAEIEEIKKLCQNTEKDKNKCKNKELKKYYFELYFYNKELEKYNNCKNAEGKVYFYSSCTKPVEPVKPI</sequence>
<organism evidence="2">
    <name type="scientific">viral metagenome</name>
    <dbReference type="NCBI Taxonomy" id="1070528"/>
    <lineage>
        <taxon>unclassified sequences</taxon>
        <taxon>metagenomes</taxon>
        <taxon>organismal metagenomes</taxon>
    </lineage>
</organism>
<feature type="coiled-coil region" evidence="1">
    <location>
        <begin position="41"/>
        <end position="80"/>
    </location>
</feature>